<feature type="compositionally biased region" description="Low complexity" evidence="1">
    <location>
        <begin position="55"/>
        <end position="65"/>
    </location>
</feature>
<feature type="region of interest" description="Disordered" evidence="1">
    <location>
        <begin position="35"/>
        <end position="65"/>
    </location>
</feature>
<protein>
    <submittedName>
        <fullName evidence="2">Uncharacterized protein</fullName>
    </submittedName>
</protein>
<evidence type="ECO:0000256" key="1">
    <source>
        <dbReference type="SAM" id="MobiDB-lite"/>
    </source>
</evidence>
<sequence length="246" mass="27626">MSEPDRKSRDCSPEPNKASTLENDAVASCKALNLDCQSDNKPNNGSMDVCEAEWSSDGSDGSDSSLDSRFVEFDFDATRPKPLGSPDGQCEHCKTREASFLCFFCGIGEFCSPACCELNMEKGKHKCVSNEITTAQNLIDAINQGFLPRDRQTLDDYYLTPLVASDDDEDLKMLIGIYRNLGAKFYISTPQLHQWKQAKQVFNNIVRLHNRYPKRAPAIHGVWLKSHSHVFLEEDKSEVVDLDAYL</sequence>
<proteinExistence type="predicted"/>
<feature type="compositionally biased region" description="Polar residues" evidence="1">
    <location>
        <begin position="35"/>
        <end position="46"/>
    </location>
</feature>
<evidence type="ECO:0000313" key="2">
    <source>
        <dbReference type="EMBL" id="CEO51570.1"/>
    </source>
</evidence>
<accession>A0A0B7K9H0</accession>
<reference evidence="2" key="1">
    <citation type="submission" date="2015-01" db="EMBL/GenBank/DDBJ databases">
        <authorList>
            <person name="Durling Mikael"/>
        </authorList>
    </citation>
    <scope>NUCLEOTIDE SEQUENCE</scope>
</reference>
<organism evidence="2">
    <name type="scientific">Bionectria ochroleuca</name>
    <name type="common">Gliocladium roseum</name>
    <dbReference type="NCBI Taxonomy" id="29856"/>
    <lineage>
        <taxon>Eukaryota</taxon>
        <taxon>Fungi</taxon>
        <taxon>Dikarya</taxon>
        <taxon>Ascomycota</taxon>
        <taxon>Pezizomycotina</taxon>
        <taxon>Sordariomycetes</taxon>
        <taxon>Hypocreomycetidae</taxon>
        <taxon>Hypocreales</taxon>
        <taxon>Bionectriaceae</taxon>
        <taxon>Clonostachys</taxon>
    </lineage>
</organism>
<gene>
    <name evidence="2" type="ORF">BN869_000007628_1</name>
</gene>
<name>A0A0B7K9H0_BIOOC</name>
<dbReference type="EMBL" id="CDPU01000023">
    <property type="protein sequence ID" value="CEO51570.1"/>
    <property type="molecule type" value="Genomic_DNA"/>
</dbReference>
<dbReference type="AlphaFoldDB" id="A0A0B7K9H0"/>